<dbReference type="EMBL" id="JAHUTJ010074150">
    <property type="protein sequence ID" value="MED6293067.1"/>
    <property type="molecule type" value="Genomic_DNA"/>
</dbReference>
<proteinExistence type="predicted"/>
<evidence type="ECO:0000313" key="2">
    <source>
        <dbReference type="Proteomes" id="UP001352852"/>
    </source>
</evidence>
<dbReference type="Proteomes" id="UP001352852">
    <property type="component" value="Unassembled WGS sequence"/>
</dbReference>
<comment type="caution">
    <text evidence="1">The sequence shown here is derived from an EMBL/GenBank/DDBJ whole genome shotgun (WGS) entry which is preliminary data.</text>
</comment>
<sequence>MDGLPLDVVEPGGEVTGVHHSLDYLLRSILGGGCQQLAARVLSLSGLPEPDLVFLCGTLPGFTTILSTLLLPPRLLLKTLDLLIILAQYYSTIICLTGKQLFGLSASHPLADHSFNPLVSRFQFPCPRHCTVL</sequence>
<accession>A0ABU7F0X5</accession>
<name>A0ABU7F0X5_9TELE</name>
<keyword evidence="2" id="KW-1185">Reference proteome</keyword>
<gene>
    <name evidence="1" type="ORF">CHARACLAT_007015</name>
</gene>
<protein>
    <submittedName>
        <fullName evidence="1">Uncharacterized protein</fullName>
    </submittedName>
</protein>
<evidence type="ECO:0000313" key="1">
    <source>
        <dbReference type="EMBL" id="MED6293067.1"/>
    </source>
</evidence>
<reference evidence="1 2" key="1">
    <citation type="submission" date="2021-06" db="EMBL/GenBank/DDBJ databases">
        <authorList>
            <person name="Palmer J.M."/>
        </authorList>
    </citation>
    <scope>NUCLEOTIDE SEQUENCE [LARGE SCALE GENOMIC DNA]</scope>
    <source>
        <strain evidence="1 2">CL_MEX2019</strain>
        <tissue evidence="1">Muscle</tissue>
    </source>
</reference>
<organism evidence="1 2">
    <name type="scientific">Characodon lateralis</name>
    <dbReference type="NCBI Taxonomy" id="208331"/>
    <lineage>
        <taxon>Eukaryota</taxon>
        <taxon>Metazoa</taxon>
        <taxon>Chordata</taxon>
        <taxon>Craniata</taxon>
        <taxon>Vertebrata</taxon>
        <taxon>Euteleostomi</taxon>
        <taxon>Actinopterygii</taxon>
        <taxon>Neopterygii</taxon>
        <taxon>Teleostei</taxon>
        <taxon>Neoteleostei</taxon>
        <taxon>Acanthomorphata</taxon>
        <taxon>Ovalentaria</taxon>
        <taxon>Atherinomorphae</taxon>
        <taxon>Cyprinodontiformes</taxon>
        <taxon>Goodeidae</taxon>
        <taxon>Characodon</taxon>
    </lineage>
</organism>